<evidence type="ECO:0000313" key="7">
    <source>
        <dbReference type="Proteomes" id="UP000053226"/>
    </source>
</evidence>
<dbReference type="OrthoDB" id="9798736at2"/>
<dbReference type="GO" id="GO:0005737">
    <property type="term" value="C:cytoplasm"/>
    <property type="evidence" value="ECO:0007669"/>
    <property type="project" value="UniProtKB-SubCell"/>
</dbReference>
<protein>
    <recommendedName>
        <fullName evidence="4">Citrate lyase acyl carrier protein</fullName>
    </recommendedName>
    <alternativeName>
        <fullName evidence="4">Citrate lyase gamma chain</fullName>
    </alternativeName>
</protein>
<evidence type="ECO:0000313" key="6">
    <source>
        <dbReference type="EMBL" id="KPD02265.1"/>
    </source>
</evidence>
<gene>
    <name evidence="4" type="primary">citD</name>
    <name evidence="6" type="ORF">M992_2267</name>
</gene>
<comment type="subcellular location">
    <subcellularLocation>
        <location evidence="1 4">Cytoplasm</location>
    </subcellularLocation>
</comment>
<dbReference type="InterPro" id="IPR023439">
    <property type="entry name" value="Mal_deCO2ase/Cit_lyase_ACP"/>
</dbReference>
<dbReference type="Pfam" id="PF06857">
    <property type="entry name" value="ACP"/>
    <property type="match status" value="1"/>
</dbReference>
<comment type="caution">
    <text evidence="6">The sequence shown here is derived from an EMBL/GenBank/DDBJ whole genome shotgun (WGS) entry which is preliminary data.</text>
</comment>
<evidence type="ECO:0000256" key="1">
    <source>
        <dbReference type="ARBA" id="ARBA00004496"/>
    </source>
</evidence>
<dbReference type="PIRSF" id="PIRSF002736">
    <property type="entry name" value="Citrt_lyas_gamma"/>
    <property type="match status" value="1"/>
</dbReference>
<feature type="modified residue" description="O-(phosphoribosyl dephospho-coenzyme A)serine" evidence="4 5">
    <location>
        <position position="14"/>
    </location>
</feature>
<keyword evidence="6" id="KW-0456">Lyase</keyword>
<organism evidence="6 7">
    <name type="scientific">Moellerella wisconsensis ATCC 35017</name>
    <dbReference type="NCBI Taxonomy" id="1354267"/>
    <lineage>
        <taxon>Bacteria</taxon>
        <taxon>Pseudomonadati</taxon>
        <taxon>Pseudomonadota</taxon>
        <taxon>Gammaproteobacteria</taxon>
        <taxon>Enterobacterales</taxon>
        <taxon>Morganellaceae</taxon>
        <taxon>Moellerella</taxon>
    </lineage>
</organism>
<dbReference type="NCBIfam" id="TIGR01608">
    <property type="entry name" value="citD"/>
    <property type="match status" value="1"/>
</dbReference>
<proteinExistence type="inferred from homology"/>
<keyword evidence="2 4" id="KW-0963">Cytoplasm</keyword>
<dbReference type="HAMAP" id="MF_00805">
    <property type="entry name" value="CitD"/>
    <property type="match status" value="1"/>
</dbReference>
<reference evidence="6 7" key="1">
    <citation type="submission" date="2015-07" db="EMBL/GenBank/DDBJ databases">
        <title>ATOL: Assembling a taxonomically balanced genome-scale reconstruction of the evolutionary history of the Enterobacteriaceae.</title>
        <authorList>
            <person name="Plunkett G.III."/>
            <person name="Neeno-Eckwall E.C."/>
            <person name="Glasner J.D."/>
            <person name="Perna N.T."/>
        </authorList>
    </citation>
    <scope>NUCLEOTIDE SEQUENCE [LARGE SCALE GENOMIC DNA]</scope>
    <source>
        <strain evidence="6 7">ATCC 35017</strain>
    </source>
</reference>
<evidence type="ECO:0000256" key="5">
    <source>
        <dbReference type="PIRSR" id="PIRSR002736-50"/>
    </source>
</evidence>
<evidence type="ECO:0000256" key="3">
    <source>
        <dbReference type="ARBA" id="ARBA00022553"/>
    </source>
</evidence>
<keyword evidence="7" id="KW-1185">Reference proteome</keyword>
<comment type="subunit">
    <text evidence="4">Oligomer with a subunit composition of (alpha,beta,gamma)6.</text>
</comment>
<dbReference type="RefSeq" id="WP_053908694.1">
    <property type="nucleotide sequence ID" value="NZ_CAWMUS010000022.1"/>
</dbReference>
<sequence length="99" mass="10917">MKILHAAVAGTLESSDVMVRIEPLDDPEELDLQITSSVEKQFGAAIRKTVLDILEQQDIIGVQLIVDDKGALDCVLKARIEALIARACDIDYLPWEGQK</sequence>
<dbReference type="NCBIfam" id="NF009726">
    <property type="entry name" value="PRK13253.1"/>
    <property type="match status" value="1"/>
</dbReference>
<dbReference type="Proteomes" id="UP000053226">
    <property type="component" value="Unassembled WGS sequence"/>
</dbReference>
<evidence type="ECO:0000256" key="4">
    <source>
        <dbReference type="HAMAP-Rule" id="MF_00805"/>
    </source>
</evidence>
<evidence type="ECO:0000256" key="2">
    <source>
        <dbReference type="ARBA" id="ARBA00022490"/>
    </source>
</evidence>
<dbReference type="GO" id="GO:0016829">
    <property type="term" value="F:lyase activity"/>
    <property type="evidence" value="ECO:0007669"/>
    <property type="project" value="UniProtKB-KW"/>
</dbReference>
<comment type="similarity">
    <text evidence="4">Belongs to the CitD family.</text>
</comment>
<comment type="function">
    <text evidence="4">Covalent carrier of the coenzyme of citrate lyase.</text>
</comment>
<dbReference type="EMBL" id="LGAA01000022">
    <property type="protein sequence ID" value="KPD02265.1"/>
    <property type="molecule type" value="Genomic_DNA"/>
</dbReference>
<dbReference type="InterPro" id="IPR006495">
    <property type="entry name" value="CitD"/>
</dbReference>
<name>A0A0N0Z7J8_9GAMM</name>
<keyword evidence="3 4" id="KW-0597">Phosphoprotein</keyword>
<dbReference type="AlphaFoldDB" id="A0A0N0Z7J8"/>
<accession>A0A0N0Z7J8</accession>